<comment type="caution">
    <text evidence="14">The sequence shown here is derived from an EMBL/GenBank/DDBJ whole genome shotgun (WGS) entry which is preliminary data.</text>
</comment>
<keyword evidence="15" id="KW-1185">Reference proteome</keyword>
<dbReference type="Pfam" id="PF12717">
    <property type="entry name" value="Cnd1"/>
    <property type="match status" value="1"/>
</dbReference>
<proteinExistence type="inferred from homology"/>
<dbReference type="Gene3D" id="1.25.10.10">
    <property type="entry name" value="Leucine-rich Repeat Variant"/>
    <property type="match status" value="2"/>
</dbReference>
<keyword evidence="7 10" id="KW-0226">DNA condensation</keyword>
<feature type="domain" description="Condensin complex subunit 1 N-terminal" evidence="13">
    <location>
        <begin position="194"/>
        <end position="357"/>
    </location>
</feature>
<comment type="similarity">
    <text evidence="3 10">Belongs to the CND1 (condensin subunit 1) family.</text>
</comment>
<evidence type="ECO:0000259" key="13">
    <source>
        <dbReference type="Pfam" id="PF12922"/>
    </source>
</evidence>
<evidence type="ECO:0000313" key="15">
    <source>
        <dbReference type="Proteomes" id="UP000242791"/>
    </source>
</evidence>
<evidence type="ECO:0000256" key="1">
    <source>
        <dbReference type="ARBA" id="ARBA00004123"/>
    </source>
</evidence>
<dbReference type="InterPro" id="IPR007673">
    <property type="entry name" value="Condensin_cplx_su1"/>
</dbReference>
<dbReference type="PANTHER" id="PTHR14222:SF2">
    <property type="entry name" value="CONDENSIN COMPLEX SUBUNIT 1"/>
    <property type="match status" value="1"/>
</dbReference>
<evidence type="ECO:0000256" key="2">
    <source>
        <dbReference type="ARBA" id="ARBA00004286"/>
    </source>
</evidence>
<feature type="compositionally biased region" description="Basic and acidic residues" evidence="11">
    <location>
        <begin position="618"/>
        <end position="631"/>
    </location>
</feature>
<reference evidence="14 15" key="1">
    <citation type="submission" date="2015-08" db="EMBL/GenBank/DDBJ databases">
        <title>Emmonsia species relationships and genome sequence.</title>
        <authorList>
            <person name="Cuomo C.A."/>
            <person name="Schwartz I.S."/>
            <person name="Kenyon C."/>
            <person name="De Hoog G.S."/>
            <person name="Govender N.P."/>
            <person name="Botha A."/>
            <person name="Moreno L."/>
            <person name="De Vries M."/>
            <person name="Munoz J.F."/>
            <person name="Stielow J.B."/>
        </authorList>
    </citation>
    <scope>NUCLEOTIDE SEQUENCE [LARGE SCALE GENOMIC DNA]</scope>
    <source>
        <strain evidence="14 15">EI222</strain>
    </source>
</reference>
<dbReference type="PIRSF" id="PIRSF017127">
    <property type="entry name" value="Condensin_D2"/>
    <property type="match status" value="1"/>
</dbReference>
<dbReference type="GO" id="GO:0010032">
    <property type="term" value="P:meiotic chromosome condensation"/>
    <property type="evidence" value="ECO:0007669"/>
    <property type="project" value="TreeGrafter"/>
</dbReference>
<dbReference type="GO" id="GO:0051301">
    <property type="term" value="P:cell division"/>
    <property type="evidence" value="ECO:0007669"/>
    <property type="project" value="UniProtKB-KW"/>
</dbReference>
<dbReference type="InterPro" id="IPR032682">
    <property type="entry name" value="Cnd1_C"/>
</dbReference>
<evidence type="ECO:0000259" key="12">
    <source>
        <dbReference type="Pfam" id="PF12717"/>
    </source>
</evidence>
<dbReference type="FunFam" id="1.25.10.10:FF:000272">
    <property type="entry name" value="Condensin complex subunit 1"/>
    <property type="match status" value="1"/>
</dbReference>
<keyword evidence="4" id="KW-0158">Chromosome</keyword>
<dbReference type="InterPro" id="IPR024324">
    <property type="entry name" value="Condensin_cplx_su1_N"/>
</dbReference>
<evidence type="ECO:0000256" key="6">
    <source>
        <dbReference type="ARBA" id="ARBA00022776"/>
    </source>
</evidence>
<keyword evidence="6 10" id="KW-0498">Mitosis</keyword>
<evidence type="ECO:0000256" key="7">
    <source>
        <dbReference type="ARBA" id="ARBA00023067"/>
    </source>
</evidence>
<organism evidence="14 15">
    <name type="scientific">Blastomyces percursus</name>
    <dbReference type="NCBI Taxonomy" id="1658174"/>
    <lineage>
        <taxon>Eukaryota</taxon>
        <taxon>Fungi</taxon>
        <taxon>Dikarya</taxon>
        <taxon>Ascomycota</taxon>
        <taxon>Pezizomycotina</taxon>
        <taxon>Eurotiomycetes</taxon>
        <taxon>Eurotiomycetidae</taxon>
        <taxon>Onygenales</taxon>
        <taxon>Ajellomycetaceae</taxon>
        <taxon>Blastomyces</taxon>
    </lineage>
</organism>
<dbReference type="InterPro" id="IPR011989">
    <property type="entry name" value="ARM-like"/>
</dbReference>
<dbReference type="PANTHER" id="PTHR14222">
    <property type="entry name" value="CONDENSIN"/>
    <property type="match status" value="1"/>
</dbReference>
<dbReference type="OrthoDB" id="436262at2759"/>
<evidence type="ECO:0000256" key="4">
    <source>
        <dbReference type="ARBA" id="ARBA00022454"/>
    </source>
</evidence>
<protein>
    <recommendedName>
        <fullName evidence="10">Condensin complex subunit 1</fullName>
    </recommendedName>
</protein>
<feature type="domain" description="Condensin complex subunit 1 C-terminal" evidence="12">
    <location>
        <begin position="1108"/>
        <end position="1268"/>
    </location>
</feature>
<dbReference type="EMBL" id="LGTZ01000402">
    <property type="protein sequence ID" value="OJD25274.1"/>
    <property type="molecule type" value="Genomic_DNA"/>
</dbReference>
<feature type="region of interest" description="Disordered" evidence="11">
    <location>
        <begin position="932"/>
        <end position="957"/>
    </location>
</feature>
<name>A0A1J9QB42_9EURO</name>
<evidence type="ECO:0000256" key="3">
    <source>
        <dbReference type="ARBA" id="ARBA00009606"/>
    </source>
</evidence>
<comment type="function">
    <text evidence="10">Regulatory subunit of the condensin complex, a complex required for conversion of interphase chromatin into mitotic-like condense chromosomes. The condensin complex probably introduces positive supercoils into relaxed DNA in the presence of type I topoisomerases and converts nicked DNA into positive knotted forms in the presence of type II topoisomerases.</text>
</comment>
<dbReference type="GO" id="GO:0005634">
    <property type="term" value="C:nucleus"/>
    <property type="evidence" value="ECO:0007669"/>
    <property type="project" value="UniProtKB-SubCell"/>
</dbReference>
<feature type="compositionally biased region" description="Basic residues" evidence="11">
    <location>
        <begin position="1"/>
        <end position="10"/>
    </location>
</feature>
<gene>
    <name evidence="14" type="ORF">ACJ73_03361</name>
</gene>
<evidence type="ECO:0000256" key="9">
    <source>
        <dbReference type="ARBA" id="ARBA00023306"/>
    </source>
</evidence>
<evidence type="ECO:0000256" key="8">
    <source>
        <dbReference type="ARBA" id="ARBA00023242"/>
    </source>
</evidence>
<dbReference type="SUPFAM" id="SSF48371">
    <property type="entry name" value="ARM repeat"/>
    <property type="match status" value="1"/>
</dbReference>
<dbReference type="STRING" id="1658174.A0A1J9QB42"/>
<feature type="region of interest" description="Disordered" evidence="11">
    <location>
        <begin position="1"/>
        <end position="23"/>
    </location>
</feature>
<dbReference type="Pfam" id="PF12922">
    <property type="entry name" value="Cnd1_N"/>
    <property type="match status" value="1"/>
</dbReference>
<feature type="compositionally biased region" description="Polar residues" evidence="11">
    <location>
        <begin position="936"/>
        <end position="946"/>
    </location>
</feature>
<accession>A0A1J9QB42</accession>
<dbReference type="GO" id="GO:0000779">
    <property type="term" value="C:condensed chromosome, centromeric region"/>
    <property type="evidence" value="ECO:0007669"/>
    <property type="project" value="TreeGrafter"/>
</dbReference>
<evidence type="ECO:0000313" key="14">
    <source>
        <dbReference type="EMBL" id="OJD25274.1"/>
    </source>
</evidence>
<feature type="region of interest" description="Disordered" evidence="11">
    <location>
        <begin position="605"/>
        <end position="631"/>
    </location>
</feature>
<evidence type="ECO:0000256" key="10">
    <source>
        <dbReference type="PIRNR" id="PIRNR017127"/>
    </source>
</evidence>
<evidence type="ECO:0000256" key="11">
    <source>
        <dbReference type="SAM" id="MobiDB-lite"/>
    </source>
</evidence>
<dbReference type="Proteomes" id="UP000242791">
    <property type="component" value="Unassembled WGS sequence"/>
</dbReference>
<dbReference type="GO" id="GO:0000796">
    <property type="term" value="C:condensin complex"/>
    <property type="evidence" value="ECO:0007669"/>
    <property type="project" value="TreeGrafter"/>
</dbReference>
<comment type="subcellular location">
    <subcellularLocation>
        <location evidence="2">Chromosome</location>
    </subcellularLocation>
    <subcellularLocation>
        <location evidence="1">Nucleus</location>
    </subcellularLocation>
</comment>
<dbReference type="GO" id="GO:0042393">
    <property type="term" value="F:histone binding"/>
    <property type="evidence" value="ECO:0007669"/>
    <property type="project" value="TreeGrafter"/>
</dbReference>
<keyword evidence="9 10" id="KW-0131">Cell cycle</keyword>
<dbReference type="FunFam" id="1.25.10.10:FF:000920">
    <property type="entry name" value="Condensin complex subunit 1"/>
    <property type="match status" value="1"/>
</dbReference>
<dbReference type="GO" id="GO:0007076">
    <property type="term" value="P:mitotic chromosome condensation"/>
    <property type="evidence" value="ECO:0007669"/>
    <property type="project" value="InterPro"/>
</dbReference>
<evidence type="ECO:0000256" key="5">
    <source>
        <dbReference type="ARBA" id="ARBA00022618"/>
    </source>
</evidence>
<dbReference type="Pfam" id="PF20168">
    <property type="entry name" value="PDS5"/>
    <property type="match status" value="1"/>
</dbReference>
<dbReference type="InterPro" id="IPR026971">
    <property type="entry name" value="CND1/NCAPD3"/>
</dbReference>
<keyword evidence="5 10" id="KW-0132">Cell division</keyword>
<dbReference type="InterPro" id="IPR016024">
    <property type="entry name" value="ARM-type_fold"/>
</dbReference>
<dbReference type="VEuPathDB" id="FungiDB:ACJ73_03361"/>
<sequence>MPGRKQRRLVHPKEEKAKQNTTVNRRHRCPLLPYYGHHLEQEQELELEQRQELPPSPSSVFSVSCNSPLFHPVRTSPFIWSDETMDFDINESLKYYLSDAASVPTPEADPELLDCENDPESLTSPLINAVLNPIVDAIAENPESLARSSFFDSLQFLLKCAPTPVLFQQQSLHQLEPKSELFKLSRFSSLLPTKALSKILDLVVSGLAVEADISHHDIESDETGAVQHHKRLLEMYAFLLQWTLSAVETKLAEKPVIAAPARRGAGKSRTKPATNDEHWDSSSQTQIAMDVMCKVLKLKLGKIFMTTSDRDTFVSLFTRTIYLILESEQRVKSMSIRMHAFKVLCIAVKHHGHAFGAQTSIVQSLTYFEHLSEPMAEFLHILAEQYDYPQLSDEILRELGNKEFNSNDTKGPKSVSAFIIRLSELAPRLIIKQMTLLAKQLDSEAYTLRCAVIEVCGNLISDLSKQEERGDNYTTQINSFFDVLEERFLDINPYCRCRVIQVYMKLAELDQKFPKRRQMAAELAARSLEDKSSNVRRNAIKFLGKLVSTHPFSVMHGGQLSFKEWDARLQAVDADLNSLRPPPETPGLGEDLDTTNIDSELLDDATQMPDESPSKAPRLTEEQKQEAMRKAAEEAATSELLTRLQLTRKYYLEAIRFIEVLHHASQIISQLLSSRNKSEVIEAMDFFVVIDAYKVETARAGIRRMLRLIWTKGNSDEGKGVQSHLIDCYKGLFFDAPDSFSSNDAANYIARNMISLTFGATPAELTSLEQLLSTMMKIGHISDLVISKLWQVYSVQKKEISKTQRRGAIIVLGMIALADPEVVVREIEAMLRVGLGSLGRADLVLAKYTCIALKRMKPGRQAKSKDVISPKLSNDHAVLSKLAAMIEIDSDSKEWYGVAEHAIGAIYALSKHPDVLCSEILRRKTKFVFQPHVRPRSSQDNTSIASSGLEEPQTPRRKTSCVPLSQLLFIVGHIAIKQIVHLELCELDFKRRKAEQEKNKNTDPTPQKTHEPSEDDELDLIGGTTEDDFTEAMAHIRERELLYGPTSLLTNFGPLVAEICANNNSYPDRNLQSAATLCMAKLMCISSEYCEKNLPLLITIMERSEDPIVRSNAVIALGDMAVCFNHLIDENTDFLYRRLNDSDVSVKRTCLMTLTFLILAGQVKVKGQLGEMAKCLEDDDKRIADLARMFFTELASKDNAVYNHFVDMFSLLSAEKGLEEDALRRIIRFLAGFVEKDKHSKQLAEKLAARLARCESERQWNDVAYALSLLAHKNEEITKTVMAGFKVVKANA</sequence>
<keyword evidence="8" id="KW-0539">Nucleus</keyword>
<feature type="region of interest" description="Disordered" evidence="11">
    <location>
        <begin position="995"/>
        <end position="1020"/>
    </location>
</feature>